<evidence type="ECO:0000256" key="1">
    <source>
        <dbReference type="ARBA" id="ARBA00008419"/>
    </source>
</evidence>
<dbReference type="GO" id="GO:0006098">
    <property type="term" value="P:pentose-phosphate shunt"/>
    <property type="evidence" value="ECO:0007669"/>
    <property type="project" value="InterPro"/>
</dbReference>
<dbReference type="SUPFAM" id="SSF51735">
    <property type="entry name" value="NAD(P)-binding Rossmann-fold domains"/>
    <property type="match status" value="1"/>
</dbReference>
<dbReference type="SUPFAM" id="SSF48179">
    <property type="entry name" value="6-phosphogluconate dehydrogenase C-terminal domain-like"/>
    <property type="match status" value="1"/>
</dbReference>
<keyword evidence="6" id="KW-1185">Reference proteome</keyword>
<organism evidence="5 6">
    <name type="scientific">Candidatus Mancarchaeum acidiphilum</name>
    <dbReference type="NCBI Taxonomy" id="1920749"/>
    <lineage>
        <taxon>Archaea</taxon>
        <taxon>Candidatus Micrarchaeota</taxon>
        <taxon>Candidatus Mancarchaeum</taxon>
    </lineage>
</organism>
<dbReference type="InterPro" id="IPR013328">
    <property type="entry name" value="6PGD_dom2"/>
</dbReference>
<dbReference type="InterPro" id="IPR006115">
    <property type="entry name" value="6PGDH_NADP-bd"/>
</dbReference>
<comment type="similarity">
    <text evidence="1">Belongs to the 6-phosphogluconate dehydrogenase family.</text>
</comment>
<dbReference type="Gene3D" id="1.10.1040.10">
    <property type="entry name" value="N-(1-d-carboxylethyl)-l-norvaline Dehydrogenase, domain 2"/>
    <property type="match status" value="1"/>
</dbReference>
<sequence>MSDKEIVFLGLGKMGKNAVLNMLSKGYKVYAYNRSEEPRKEVEAKGAVVSDDPIKLLNMVKGNRIVWLMLPAGEITNEFSRKILPELHEGDIVVDGSNAFYKNSMELYNMFKSKGVEYVDAGCSGGPSGARNGMSIMVGGEKNTFDKLAGLFKDVSVPDGYKYIGPAGSGHFVKMVHNAIEYGMMESIAEGIDLISSGPYKDSVNLKDISEVWTHGSVIRGYLMDLTLNMLSKDEKLKEISPFVEDTGEGRWAVQTAAEFSVPFNAITNALYERYESRQDYRMGKRVLAGLRNEFGQHGFKKA</sequence>
<name>A0A218NND6_9ARCH</name>
<dbReference type="GO" id="GO:0004616">
    <property type="term" value="F:phosphogluconate dehydrogenase (decarboxylating) activity"/>
    <property type="evidence" value="ECO:0007669"/>
    <property type="project" value="InterPro"/>
</dbReference>
<dbReference type="Pfam" id="PF00393">
    <property type="entry name" value="6PGD"/>
    <property type="match status" value="1"/>
</dbReference>
<dbReference type="Proteomes" id="UP000197679">
    <property type="component" value="Chromosome"/>
</dbReference>
<dbReference type="KEGG" id="marh:Mia14_0678"/>
<dbReference type="Gene3D" id="3.40.50.720">
    <property type="entry name" value="NAD(P)-binding Rossmann-like Domain"/>
    <property type="match status" value="1"/>
</dbReference>
<dbReference type="GO" id="GO:0019521">
    <property type="term" value="P:D-gluconate metabolic process"/>
    <property type="evidence" value="ECO:0007669"/>
    <property type="project" value="UniProtKB-KW"/>
</dbReference>
<keyword evidence="2" id="KW-0560">Oxidoreductase</keyword>
<dbReference type="PRINTS" id="PR00076">
    <property type="entry name" value="6PGDHDRGNASE"/>
</dbReference>
<keyword evidence="3" id="KW-0311">Gluconate utilization</keyword>
<dbReference type="InterPro" id="IPR008927">
    <property type="entry name" value="6-PGluconate_DH-like_C_sf"/>
</dbReference>
<dbReference type="OrthoDB" id="23890at2157"/>
<dbReference type="PANTHER" id="PTHR11811">
    <property type="entry name" value="6-PHOSPHOGLUCONATE DEHYDROGENASE"/>
    <property type="match status" value="1"/>
</dbReference>
<accession>A0A218NND6</accession>
<gene>
    <name evidence="5" type="ORF">Mia14_0678</name>
</gene>
<dbReference type="GO" id="GO:0050661">
    <property type="term" value="F:NADP binding"/>
    <property type="evidence" value="ECO:0007669"/>
    <property type="project" value="InterPro"/>
</dbReference>
<evidence type="ECO:0000313" key="6">
    <source>
        <dbReference type="Proteomes" id="UP000197679"/>
    </source>
</evidence>
<reference evidence="5 6" key="1">
    <citation type="journal article" date="2017" name="Nat. Commun.">
        <title>'ARMAN' archaea depend on association with euryarchaeal host in culture and in situ.</title>
        <authorList>
            <person name="Golyshina O."/>
            <person name="Toshchakov S."/>
            <person name="Makarova K."/>
            <person name="Gavrilov S."/>
            <person name="Korzhenkov A."/>
            <person name="La Cono V."/>
            <person name="Arcadi E."/>
            <person name="Nechitaylo T."/>
            <person name="Ferrer M."/>
            <person name="Kublanov I."/>
            <person name="Wolf Y."/>
            <person name="Yakimov M."/>
            <person name="Golyshin P."/>
            <person name="Slesarev A."/>
            <person name="Kozyavkin S."/>
        </authorList>
    </citation>
    <scope>NUCLEOTIDE SEQUENCE [LARGE SCALE GENOMIC DNA]</scope>
    <source>
        <strain evidence="5 6">Mia14</strain>
    </source>
</reference>
<dbReference type="EMBL" id="CP019964">
    <property type="protein sequence ID" value="ASI13981.1"/>
    <property type="molecule type" value="Genomic_DNA"/>
</dbReference>
<dbReference type="InterPro" id="IPR004849">
    <property type="entry name" value="6DGDH_YqeC"/>
</dbReference>
<feature type="domain" description="6-phosphogluconate dehydrogenase C-terminal" evidence="4">
    <location>
        <begin position="170"/>
        <end position="303"/>
    </location>
</feature>
<protein>
    <submittedName>
        <fullName evidence="5">6-phosphogluconate dehydrogenase (Decarboxylating)</fullName>
    </submittedName>
</protein>
<dbReference type="InterPro" id="IPR002204">
    <property type="entry name" value="3-OH-isobutyrate_DH-rel_CS"/>
</dbReference>
<dbReference type="Pfam" id="PF03446">
    <property type="entry name" value="NAD_binding_2"/>
    <property type="match status" value="1"/>
</dbReference>
<dbReference type="RefSeq" id="WP_088820244.1">
    <property type="nucleotide sequence ID" value="NZ_CP019964.1"/>
</dbReference>
<evidence type="ECO:0000256" key="3">
    <source>
        <dbReference type="ARBA" id="ARBA00023064"/>
    </source>
</evidence>
<dbReference type="NCBIfam" id="NF007161">
    <property type="entry name" value="PRK09599.1"/>
    <property type="match status" value="1"/>
</dbReference>
<dbReference type="SMART" id="SM01350">
    <property type="entry name" value="6PGD"/>
    <property type="match status" value="1"/>
</dbReference>
<dbReference type="AlphaFoldDB" id="A0A218NND6"/>
<dbReference type="PROSITE" id="PS00895">
    <property type="entry name" value="3_HYDROXYISOBUT_DH"/>
    <property type="match status" value="1"/>
</dbReference>
<evidence type="ECO:0000259" key="4">
    <source>
        <dbReference type="SMART" id="SM01350"/>
    </source>
</evidence>
<proteinExistence type="inferred from homology"/>
<dbReference type="GeneID" id="33314231"/>
<dbReference type="NCBIfam" id="TIGR00872">
    <property type="entry name" value="gnd_rel"/>
    <property type="match status" value="1"/>
</dbReference>
<dbReference type="InterPro" id="IPR006183">
    <property type="entry name" value="Pgluconate_DH"/>
</dbReference>
<dbReference type="InterPro" id="IPR006114">
    <property type="entry name" value="6PGDH_C"/>
</dbReference>
<evidence type="ECO:0000256" key="2">
    <source>
        <dbReference type="ARBA" id="ARBA00023002"/>
    </source>
</evidence>
<dbReference type="InterPro" id="IPR036291">
    <property type="entry name" value="NAD(P)-bd_dom_sf"/>
</dbReference>
<evidence type="ECO:0000313" key="5">
    <source>
        <dbReference type="EMBL" id="ASI13981.1"/>
    </source>
</evidence>